<accession>A0ACC1QJ09</accession>
<reference evidence="1" key="1">
    <citation type="submission" date="2022-07" db="EMBL/GenBank/DDBJ databases">
        <title>Genome Sequence of Lecanicillium saksenae.</title>
        <authorList>
            <person name="Buettner E."/>
        </authorList>
    </citation>
    <scope>NUCLEOTIDE SEQUENCE</scope>
    <source>
        <strain evidence="1">VT-O1</strain>
    </source>
</reference>
<keyword evidence="2" id="KW-1185">Reference proteome</keyword>
<organism evidence="1 2">
    <name type="scientific">Lecanicillium saksenae</name>
    <dbReference type="NCBI Taxonomy" id="468837"/>
    <lineage>
        <taxon>Eukaryota</taxon>
        <taxon>Fungi</taxon>
        <taxon>Dikarya</taxon>
        <taxon>Ascomycota</taxon>
        <taxon>Pezizomycotina</taxon>
        <taxon>Sordariomycetes</taxon>
        <taxon>Hypocreomycetidae</taxon>
        <taxon>Hypocreales</taxon>
        <taxon>Cordycipitaceae</taxon>
        <taxon>Lecanicillium</taxon>
    </lineage>
</organism>
<name>A0ACC1QJ09_9HYPO</name>
<dbReference type="Proteomes" id="UP001148737">
    <property type="component" value="Unassembled WGS sequence"/>
</dbReference>
<dbReference type="EMBL" id="JANAKD010002018">
    <property type="protein sequence ID" value="KAJ3475156.1"/>
    <property type="molecule type" value="Genomic_DNA"/>
</dbReference>
<protein>
    <submittedName>
        <fullName evidence="1">Uncharacterized protein</fullName>
    </submittedName>
</protein>
<proteinExistence type="predicted"/>
<evidence type="ECO:0000313" key="2">
    <source>
        <dbReference type="Proteomes" id="UP001148737"/>
    </source>
</evidence>
<gene>
    <name evidence="1" type="ORF">NLG97_g9555</name>
</gene>
<sequence length="134" mass="15500">MDKIAKRVAHAQRLVVRKTKRVERRQKINSWYNSLQSIKVANREIINNIKAAKTAAKEDWELGPLAPKRDLGYNQYGVVQEAIRQDWSNYGQINFQQKLADKRCAWAGGVKMLNLSPGDRVVILEAHDWFSHSR</sequence>
<comment type="caution">
    <text evidence="1">The sequence shown here is derived from an EMBL/GenBank/DDBJ whole genome shotgun (WGS) entry which is preliminary data.</text>
</comment>
<evidence type="ECO:0000313" key="1">
    <source>
        <dbReference type="EMBL" id="KAJ3475156.1"/>
    </source>
</evidence>